<dbReference type="InterPro" id="IPR004872">
    <property type="entry name" value="Lipoprotein_NlpA"/>
</dbReference>
<gene>
    <name evidence="8" type="ORF">CHT98_13555</name>
</gene>
<organism evidence="8 9">
    <name type="scientific">Azospirillum brasilense</name>
    <dbReference type="NCBI Taxonomy" id="192"/>
    <lineage>
        <taxon>Bacteria</taxon>
        <taxon>Pseudomonadati</taxon>
        <taxon>Pseudomonadota</taxon>
        <taxon>Alphaproteobacteria</taxon>
        <taxon>Rhodospirillales</taxon>
        <taxon>Azospirillaceae</taxon>
        <taxon>Azospirillum</taxon>
    </lineage>
</organism>
<geneLocation type="plasmid" evidence="8">
    <name>unnamed</name>
</geneLocation>
<accession>A0A235HDJ6</accession>
<sequence>MIGRLFGRGVRALSTGAVLGTVLATVLSAGTAWAADPVHLKVGIRGGISEPIWEIVTKVAKARGLEIEPVVMAGTLSPNEALNTGDLQANAFQHIPFLRDQIAQRGYKLAVVGNTYLSPIAFYSKTYKSLKDLPNGAKVGVPDDPSNESRALIVLRDEGLLRLRDGFDTFNQTATLADIAENPRKLEIVEVKSVVLARSYQDLDAAAIISSFGSQVGLNAARDGIAQEKRDNNPNVNVIVVREQDKDAPWVKPLVESFQSPEVRAHIEKELAGILIPAF</sequence>
<dbReference type="EMBL" id="NOWT01000011">
    <property type="protein sequence ID" value="OYD83806.1"/>
    <property type="molecule type" value="Genomic_DNA"/>
</dbReference>
<evidence type="ECO:0000313" key="8">
    <source>
        <dbReference type="EMBL" id="OYD83806.1"/>
    </source>
</evidence>
<keyword evidence="5 6" id="KW-0449">Lipoprotein</keyword>
<dbReference type="CDD" id="cd13598">
    <property type="entry name" value="PBP2_lipoprotein_IlpA_like"/>
    <property type="match status" value="1"/>
</dbReference>
<keyword evidence="4" id="KW-0564">Palmitate</keyword>
<dbReference type="Pfam" id="PF03180">
    <property type="entry name" value="Lipoprotein_9"/>
    <property type="match status" value="1"/>
</dbReference>
<feature type="signal peptide" evidence="7">
    <location>
        <begin position="1"/>
        <end position="34"/>
    </location>
</feature>
<dbReference type="SUPFAM" id="SSF53850">
    <property type="entry name" value="Periplasmic binding protein-like II"/>
    <property type="match status" value="1"/>
</dbReference>
<name>A0A235HDJ6_AZOBR</name>
<proteinExistence type="inferred from homology"/>
<evidence type="ECO:0000256" key="6">
    <source>
        <dbReference type="PIRNR" id="PIRNR002854"/>
    </source>
</evidence>
<comment type="subcellular location">
    <subcellularLocation>
        <location evidence="1">Membrane</location>
        <topology evidence="1">Lipid-anchor</topology>
    </subcellularLocation>
</comment>
<dbReference type="AlphaFoldDB" id="A0A235HDJ6"/>
<dbReference type="PIRSF" id="PIRSF002854">
    <property type="entry name" value="MetQ"/>
    <property type="match status" value="1"/>
</dbReference>
<keyword evidence="3" id="KW-0472">Membrane</keyword>
<evidence type="ECO:0000256" key="5">
    <source>
        <dbReference type="ARBA" id="ARBA00023288"/>
    </source>
</evidence>
<dbReference type="Proteomes" id="UP000215367">
    <property type="component" value="Unassembled WGS sequence"/>
</dbReference>
<protein>
    <recommendedName>
        <fullName evidence="6">Lipoprotein</fullName>
    </recommendedName>
</protein>
<evidence type="ECO:0000256" key="3">
    <source>
        <dbReference type="ARBA" id="ARBA00023136"/>
    </source>
</evidence>
<keyword evidence="8" id="KW-0614">Plasmid</keyword>
<evidence type="ECO:0000256" key="2">
    <source>
        <dbReference type="ARBA" id="ARBA00022729"/>
    </source>
</evidence>
<evidence type="ECO:0000256" key="7">
    <source>
        <dbReference type="SAM" id="SignalP"/>
    </source>
</evidence>
<dbReference type="PANTHER" id="PTHR30429:SF1">
    <property type="entry name" value="D-METHIONINE-BINDING LIPOPROTEIN METQ-RELATED"/>
    <property type="match status" value="1"/>
</dbReference>
<reference evidence="8 9" key="1">
    <citation type="submission" date="2017-07" db="EMBL/GenBank/DDBJ databases">
        <title>Whole genome sequence of Azospirillum brasilense 2A1, a potential biofertilizer strain.</title>
        <authorList>
            <person name="Fontana C.A."/>
            <person name="Toffoli L.M."/>
            <person name="Salazar S.M."/>
            <person name="Puglisi E."/>
            <person name="Pedraza R."/>
            <person name="Bassi D."/>
            <person name="Cocconcelli P.S."/>
        </authorList>
    </citation>
    <scope>NUCLEOTIDE SEQUENCE [LARGE SCALE GENOMIC DNA]</scope>
    <source>
        <strain evidence="8 9">2A1</strain>
        <plasmid evidence="8">unnamed</plasmid>
    </source>
</reference>
<evidence type="ECO:0000256" key="1">
    <source>
        <dbReference type="ARBA" id="ARBA00004635"/>
    </source>
</evidence>
<keyword evidence="2 7" id="KW-0732">Signal</keyword>
<comment type="caution">
    <text evidence="8">The sequence shown here is derived from an EMBL/GenBank/DDBJ whole genome shotgun (WGS) entry which is preliminary data.</text>
</comment>
<feature type="chain" id="PRO_5012895710" description="Lipoprotein" evidence="7">
    <location>
        <begin position="35"/>
        <end position="279"/>
    </location>
</feature>
<dbReference type="RefSeq" id="WP_094303726.1">
    <property type="nucleotide sequence ID" value="NZ_NOWT01000011.1"/>
</dbReference>
<dbReference type="PANTHER" id="PTHR30429">
    <property type="entry name" value="D-METHIONINE-BINDING LIPOPROTEIN METQ"/>
    <property type="match status" value="1"/>
</dbReference>
<dbReference type="Gene3D" id="3.40.190.10">
    <property type="entry name" value="Periplasmic binding protein-like II"/>
    <property type="match status" value="2"/>
</dbReference>
<dbReference type="GO" id="GO:0016020">
    <property type="term" value="C:membrane"/>
    <property type="evidence" value="ECO:0007669"/>
    <property type="project" value="UniProtKB-SubCell"/>
</dbReference>
<comment type="similarity">
    <text evidence="6">Belongs to the nlpA lipoprotein family.</text>
</comment>
<evidence type="ECO:0000313" key="9">
    <source>
        <dbReference type="Proteomes" id="UP000215367"/>
    </source>
</evidence>
<evidence type="ECO:0000256" key="4">
    <source>
        <dbReference type="ARBA" id="ARBA00023139"/>
    </source>
</evidence>